<dbReference type="Proteomes" id="UP000734854">
    <property type="component" value="Unassembled WGS sequence"/>
</dbReference>
<gene>
    <name evidence="5" type="ORF">ZIOFF_067377</name>
</gene>
<reference evidence="5 6" key="1">
    <citation type="submission" date="2020-08" db="EMBL/GenBank/DDBJ databases">
        <title>Plant Genome Project.</title>
        <authorList>
            <person name="Zhang R.-G."/>
        </authorList>
    </citation>
    <scope>NUCLEOTIDE SEQUENCE [LARGE SCALE GENOMIC DNA]</scope>
    <source>
        <tissue evidence="5">Rhizome</tissue>
    </source>
</reference>
<feature type="domain" description="BHLH" evidence="4">
    <location>
        <begin position="110"/>
        <end position="159"/>
    </location>
</feature>
<dbReference type="InterPro" id="IPR011598">
    <property type="entry name" value="bHLH_dom"/>
</dbReference>
<evidence type="ECO:0000256" key="1">
    <source>
        <dbReference type="ARBA" id="ARBA00005510"/>
    </source>
</evidence>
<dbReference type="Gene3D" id="4.10.280.10">
    <property type="entry name" value="Helix-loop-helix DNA-binding domain"/>
    <property type="match status" value="1"/>
</dbReference>
<dbReference type="InterPro" id="IPR036638">
    <property type="entry name" value="HLH_DNA-bd_sf"/>
</dbReference>
<evidence type="ECO:0000256" key="2">
    <source>
        <dbReference type="ARBA" id="ARBA00023015"/>
    </source>
</evidence>
<dbReference type="PANTHER" id="PTHR46665:SF6">
    <property type="entry name" value="TRANSCRIPTION FACTOR BHLH92"/>
    <property type="match status" value="1"/>
</dbReference>
<evidence type="ECO:0000313" key="5">
    <source>
        <dbReference type="EMBL" id="KAG6473461.1"/>
    </source>
</evidence>
<proteinExistence type="inferred from homology"/>
<evidence type="ECO:0000259" key="4">
    <source>
        <dbReference type="PROSITE" id="PS50888"/>
    </source>
</evidence>
<dbReference type="PROSITE" id="PS50888">
    <property type="entry name" value="BHLH"/>
    <property type="match status" value="1"/>
</dbReference>
<dbReference type="SUPFAM" id="SSF47459">
    <property type="entry name" value="HLH, helix-loop-helix DNA-binding domain"/>
    <property type="match status" value="1"/>
</dbReference>
<comment type="similarity">
    <text evidence="1">Belongs to the bHLH protein family.</text>
</comment>
<accession>A0A8J5EVF6</accession>
<dbReference type="GO" id="GO:0046983">
    <property type="term" value="F:protein dimerization activity"/>
    <property type="evidence" value="ECO:0007669"/>
    <property type="project" value="InterPro"/>
</dbReference>
<dbReference type="SMART" id="SM00353">
    <property type="entry name" value="HLH"/>
    <property type="match status" value="1"/>
</dbReference>
<protein>
    <recommendedName>
        <fullName evidence="4">BHLH domain-containing protein</fullName>
    </recommendedName>
</protein>
<dbReference type="InterPro" id="IPR044658">
    <property type="entry name" value="bHLH92/bHLH041-like"/>
</dbReference>
<evidence type="ECO:0000313" key="6">
    <source>
        <dbReference type="Proteomes" id="UP000734854"/>
    </source>
</evidence>
<organism evidence="5 6">
    <name type="scientific">Zingiber officinale</name>
    <name type="common">Ginger</name>
    <name type="synonym">Amomum zingiber</name>
    <dbReference type="NCBI Taxonomy" id="94328"/>
    <lineage>
        <taxon>Eukaryota</taxon>
        <taxon>Viridiplantae</taxon>
        <taxon>Streptophyta</taxon>
        <taxon>Embryophyta</taxon>
        <taxon>Tracheophyta</taxon>
        <taxon>Spermatophyta</taxon>
        <taxon>Magnoliopsida</taxon>
        <taxon>Liliopsida</taxon>
        <taxon>Zingiberales</taxon>
        <taxon>Zingiberaceae</taxon>
        <taxon>Zingiber</taxon>
    </lineage>
</organism>
<comment type="caution">
    <text evidence="5">The sequence shown here is derived from an EMBL/GenBank/DDBJ whole genome shotgun (WGS) entry which is preliminary data.</text>
</comment>
<sequence length="260" mass="28931">MEREPFIPFPDDYFHGGETCLPWPLSPDLLHFDCPTAATAAYPDLSPEFDPPPREVYRSAFRRYEGAHMTECSISGAAGSGGRNIHRRVVDMLKSIPKEEEQTPSPVAMSRGFRHMMRERKRREKLSQNYADLYSMIASRSKGDKNSIVQSATQYVRELKGVKKALQQRNEELKAGILGSDEVATIKIRVENPSSPIDSMIGALRCLQSMGVTAKAVQSDLSRSEFSATIGIDTKVSKSSLNNFHIASGAFLLFHFASDI</sequence>
<dbReference type="AlphaFoldDB" id="A0A8J5EVF6"/>
<dbReference type="Pfam" id="PF00010">
    <property type="entry name" value="HLH"/>
    <property type="match status" value="1"/>
</dbReference>
<keyword evidence="2" id="KW-0805">Transcription regulation</keyword>
<evidence type="ECO:0000256" key="3">
    <source>
        <dbReference type="ARBA" id="ARBA00023163"/>
    </source>
</evidence>
<name>A0A8J5EVF6_ZINOF</name>
<keyword evidence="6" id="KW-1185">Reference proteome</keyword>
<dbReference type="PANTHER" id="PTHR46665">
    <property type="entry name" value="TRANSCRIPTION FACTOR BHLH041-RELATED-RELATED"/>
    <property type="match status" value="1"/>
</dbReference>
<dbReference type="EMBL" id="JACMSC010000019">
    <property type="protein sequence ID" value="KAG6473461.1"/>
    <property type="molecule type" value="Genomic_DNA"/>
</dbReference>
<keyword evidence="3" id="KW-0804">Transcription</keyword>